<dbReference type="PANTHER" id="PTHR43357:SF4">
    <property type="entry name" value="INNER MEMBRANE ABC TRANSPORTER PERMEASE PROTEIN YDCV"/>
    <property type="match status" value="1"/>
</dbReference>
<feature type="transmembrane region" description="Helical" evidence="8">
    <location>
        <begin position="195"/>
        <end position="221"/>
    </location>
</feature>
<evidence type="ECO:0000256" key="7">
    <source>
        <dbReference type="ARBA" id="ARBA00023136"/>
    </source>
</evidence>
<dbReference type="Proteomes" id="UP000541136">
    <property type="component" value="Unassembled WGS sequence"/>
</dbReference>
<keyword evidence="3" id="KW-1003">Cell membrane</keyword>
<dbReference type="EMBL" id="JACHIB010000005">
    <property type="protein sequence ID" value="MBB6083106.1"/>
    <property type="molecule type" value="Genomic_DNA"/>
</dbReference>
<dbReference type="Gene3D" id="1.10.3720.10">
    <property type="entry name" value="MetI-like"/>
    <property type="match status" value="1"/>
</dbReference>
<evidence type="ECO:0000313" key="10">
    <source>
        <dbReference type="EMBL" id="MBB6083106.1"/>
    </source>
</evidence>
<keyword evidence="7 8" id="KW-0472">Membrane</keyword>
<dbReference type="InterPro" id="IPR000515">
    <property type="entry name" value="MetI-like"/>
</dbReference>
<keyword evidence="2 8" id="KW-0813">Transport</keyword>
<dbReference type="AlphaFoldDB" id="A0A7W9WMS8"/>
<evidence type="ECO:0000256" key="6">
    <source>
        <dbReference type="ARBA" id="ARBA00022989"/>
    </source>
</evidence>
<reference evidence="10 11" key="1">
    <citation type="submission" date="2020-08" db="EMBL/GenBank/DDBJ databases">
        <title>Genomic Encyclopedia of Type Strains, Phase IV (KMG-IV): sequencing the most valuable type-strain genomes for metagenomic binning, comparative biology and taxonomic classification.</title>
        <authorList>
            <person name="Goeker M."/>
        </authorList>
    </citation>
    <scope>NUCLEOTIDE SEQUENCE [LARGE SCALE GENOMIC DNA]</scope>
    <source>
        <strain evidence="10 11">DSM 12141</strain>
    </source>
</reference>
<gene>
    <name evidence="10" type="ORF">HNR28_001141</name>
</gene>
<feature type="transmembrane region" description="Helical" evidence="8">
    <location>
        <begin position="79"/>
        <end position="98"/>
    </location>
</feature>
<keyword evidence="5 8" id="KW-0812">Transmembrane</keyword>
<keyword evidence="6 8" id="KW-1133">Transmembrane helix</keyword>
<feature type="transmembrane region" description="Helical" evidence="8">
    <location>
        <begin position="241"/>
        <end position="263"/>
    </location>
</feature>
<evidence type="ECO:0000259" key="9">
    <source>
        <dbReference type="PROSITE" id="PS50928"/>
    </source>
</evidence>
<evidence type="ECO:0000256" key="3">
    <source>
        <dbReference type="ARBA" id="ARBA00022475"/>
    </source>
</evidence>
<comment type="subcellular location">
    <subcellularLocation>
        <location evidence="1">Cell inner membrane</location>
        <topology evidence="1">Multi-pass membrane protein</topology>
    </subcellularLocation>
    <subcellularLocation>
        <location evidence="8">Cell membrane</location>
        <topology evidence="8">Multi-pass membrane protein</topology>
    </subcellularLocation>
</comment>
<name>A0A7W9WMS8_CASDE</name>
<evidence type="ECO:0000256" key="1">
    <source>
        <dbReference type="ARBA" id="ARBA00004429"/>
    </source>
</evidence>
<dbReference type="GO" id="GO:0055085">
    <property type="term" value="P:transmembrane transport"/>
    <property type="evidence" value="ECO:0007669"/>
    <property type="project" value="InterPro"/>
</dbReference>
<accession>A0A7W9WMS8</accession>
<dbReference type="RefSeq" id="WP_043683601.1">
    <property type="nucleotide sequence ID" value="NZ_JACHIB010000005.1"/>
</dbReference>
<feature type="transmembrane region" description="Helical" evidence="8">
    <location>
        <begin position="21"/>
        <end position="44"/>
    </location>
</feature>
<feature type="domain" description="ABC transmembrane type-1" evidence="9">
    <location>
        <begin position="75"/>
        <end position="263"/>
    </location>
</feature>
<feature type="transmembrane region" description="Helical" evidence="8">
    <location>
        <begin position="110"/>
        <end position="134"/>
    </location>
</feature>
<evidence type="ECO:0000313" key="11">
    <source>
        <dbReference type="Proteomes" id="UP000541136"/>
    </source>
</evidence>
<keyword evidence="4" id="KW-0997">Cell inner membrane</keyword>
<dbReference type="GO" id="GO:0005886">
    <property type="term" value="C:plasma membrane"/>
    <property type="evidence" value="ECO:0007669"/>
    <property type="project" value="UniProtKB-SubCell"/>
</dbReference>
<comment type="similarity">
    <text evidence="8">Belongs to the binding-protein-dependent transport system permease family.</text>
</comment>
<dbReference type="CDD" id="cd06261">
    <property type="entry name" value="TM_PBP2"/>
    <property type="match status" value="1"/>
</dbReference>
<proteinExistence type="inferred from homology"/>
<comment type="caution">
    <text evidence="10">The sequence shown here is derived from an EMBL/GenBank/DDBJ whole genome shotgun (WGS) entry which is preliminary data.</text>
</comment>
<protein>
    <submittedName>
        <fullName evidence="10">Putative spermidine/putrescine transport system permease protein</fullName>
    </submittedName>
</protein>
<evidence type="ECO:0000256" key="8">
    <source>
        <dbReference type="RuleBase" id="RU363032"/>
    </source>
</evidence>
<evidence type="ECO:0000256" key="2">
    <source>
        <dbReference type="ARBA" id="ARBA00022448"/>
    </source>
</evidence>
<organism evidence="10 11">
    <name type="scientific">Castellaniella defragrans</name>
    <name type="common">Alcaligenes defragrans</name>
    <dbReference type="NCBI Taxonomy" id="75697"/>
    <lineage>
        <taxon>Bacteria</taxon>
        <taxon>Pseudomonadati</taxon>
        <taxon>Pseudomonadota</taxon>
        <taxon>Betaproteobacteria</taxon>
        <taxon>Burkholderiales</taxon>
        <taxon>Alcaligenaceae</taxon>
        <taxon>Castellaniella</taxon>
    </lineage>
</organism>
<dbReference type="PROSITE" id="PS50928">
    <property type="entry name" value="ABC_TM1"/>
    <property type="match status" value="1"/>
</dbReference>
<feature type="transmembrane region" description="Helical" evidence="8">
    <location>
        <begin position="146"/>
        <end position="166"/>
    </location>
</feature>
<evidence type="ECO:0000256" key="5">
    <source>
        <dbReference type="ARBA" id="ARBA00022692"/>
    </source>
</evidence>
<dbReference type="InterPro" id="IPR035906">
    <property type="entry name" value="MetI-like_sf"/>
</dbReference>
<evidence type="ECO:0000256" key="4">
    <source>
        <dbReference type="ARBA" id="ARBA00022519"/>
    </source>
</evidence>
<sequence>MFKTDFPPYLSATERAWHYALRILCALILLFLLLPILVIVPLSFNQSSLLLYPIESFSLRWYQTLFHSDEWARATANSFIVAPAATLLATVLGTLAAAGLHRAQFRGKGLLMAVLISPMIVPLVVTGLGIYLFFAPYGLVNSYSGLILALAAIGAPFVVTTVSATLQGFDPNLLRASYSLGAGPVQTFLRVTLPIIAPGVIAGALFAFATAFDEIVITLFLAGPEQTTLPRQMFTGIRENISPVIAAVATILILFSTALLLALEWLRGRVEAKTVRLNG</sequence>
<dbReference type="Pfam" id="PF00528">
    <property type="entry name" value="BPD_transp_1"/>
    <property type="match status" value="1"/>
</dbReference>
<dbReference type="SUPFAM" id="SSF161098">
    <property type="entry name" value="MetI-like"/>
    <property type="match status" value="1"/>
</dbReference>
<dbReference type="PANTHER" id="PTHR43357">
    <property type="entry name" value="INNER MEMBRANE ABC TRANSPORTER PERMEASE PROTEIN YDCV"/>
    <property type="match status" value="1"/>
</dbReference>